<dbReference type="AlphaFoldDB" id="A0AAE0BE49"/>
<comment type="caution">
    <text evidence="1">The sequence shown here is derived from an EMBL/GenBank/DDBJ whole genome shotgun (WGS) entry which is preliminary data.</text>
</comment>
<gene>
    <name evidence="1" type="ORF">CYMTET_55703</name>
</gene>
<reference evidence="1 2" key="1">
    <citation type="journal article" date="2015" name="Genome Biol. Evol.">
        <title>Comparative Genomics of a Bacterivorous Green Alga Reveals Evolutionary Causalities and Consequences of Phago-Mixotrophic Mode of Nutrition.</title>
        <authorList>
            <person name="Burns J.A."/>
            <person name="Paasch A."/>
            <person name="Narechania A."/>
            <person name="Kim E."/>
        </authorList>
    </citation>
    <scope>NUCLEOTIDE SEQUENCE [LARGE SCALE GENOMIC DNA]</scope>
    <source>
        <strain evidence="1 2">PLY_AMNH</strain>
    </source>
</reference>
<name>A0AAE0BE49_9CHLO</name>
<organism evidence="1 2">
    <name type="scientific">Cymbomonas tetramitiformis</name>
    <dbReference type="NCBI Taxonomy" id="36881"/>
    <lineage>
        <taxon>Eukaryota</taxon>
        <taxon>Viridiplantae</taxon>
        <taxon>Chlorophyta</taxon>
        <taxon>Pyramimonadophyceae</taxon>
        <taxon>Pyramimonadales</taxon>
        <taxon>Pyramimonadaceae</taxon>
        <taxon>Cymbomonas</taxon>
    </lineage>
</organism>
<sequence length="191" mass="21472">MDYAFAYGEELAKLLRSHGFMGLSLDGPDSETDFAVLLANMSHVFGPISRDEVFKLLDLDFDYDVYHYTLNEPNYVVMPTVHRGMALSLYEERKFIPPEGTWKKQVNGGRYLDAAPPPDAAALSVRFPVEPPPHRDIGRLYEVPTLASEDDRGVPAAFSIVPHEDEDFIDWPAFRETTWIPSPNPPASSSK</sequence>
<keyword evidence="2" id="KW-1185">Reference proteome</keyword>
<proteinExistence type="predicted"/>
<dbReference type="Proteomes" id="UP001190700">
    <property type="component" value="Unassembled WGS sequence"/>
</dbReference>
<protein>
    <submittedName>
        <fullName evidence="1">Uncharacterized protein</fullName>
    </submittedName>
</protein>
<dbReference type="EMBL" id="LGRX02035572">
    <property type="protein sequence ID" value="KAK3234019.1"/>
    <property type="molecule type" value="Genomic_DNA"/>
</dbReference>
<accession>A0AAE0BE49</accession>
<evidence type="ECO:0000313" key="2">
    <source>
        <dbReference type="Proteomes" id="UP001190700"/>
    </source>
</evidence>
<evidence type="ECO:0000313" key="1">
    <source>
        <dbReference type="EMBL" id="KAK3234019.1"/>
    </source>
</evidence>